<dbReference type="PANTHER" id="PTHR23502:SF59">
    <property type="entry name" value="MULTIDRUG TRANSPORTER, PUTATIVE (AFU_ORTHOLOGUE AFUA_1G10370)-RELATED"/>
    <property type="match status" value="1"/>
</dbReference>
<dbReference type="OrthoDB" id="9986881at2759"/>
<feature type="transmembrane region" description="Helical" evidence="6">
    <location>
        <begin position="123"/>
        <end position="145"/>
    </location>
</feature>
<dbReference type="CDD" id="cd17323">
    <property type="entry name" value="MFS_Tpo1_MDR_like"/>
    <property type="match status" value="1"/>
</dbReference>
<keyword evidence="3 6" id="KW-1133">Transmembrane helix</keyword>
<gene>
    <name evidence="8" type="ORF">M231_05433</name>
</gene>
<dbReference type="Gene3D" id="1.20.1250.20">
    <property type="entry name" value="MFS general substrate transporter like domains"/>
    <property type="match status" value="1"/>
</dbReference>
<dbReference type="PROSITE" id="PS50850">
    <property type="entry name" value="MFS"/>
    <property type="match status" value="1"/>
</dbReference>
<evidence type="ECO:0000256" key="5">
    <source>
        <dbReference type="SAM" id="MobiDB-lite"/>
    </source>
</evidence>
<feature type="region of interest" description="Disordered" evidence="5">
    <location>
        <begin position="1"/>
        <end position="49"/>
    </location>
</feature>
<keyword evidence="4 6" id="KW-0472">Membrane</keyword>
<dbReference type="InterPro" id="IPR020846">
    <property type="entry name" value="MFS_dom"/>
</dbReference>
<feature type="transmembrane region" description="Helical" evidence="6">
    <location>
        <begin position="188"/>
        <end position="206"/>
    </location>
</feature>
<feature type="domain" description="Major facilitator superfamily (MFS) profile" evidence="7">
    <location>
        <begin position="122"/>
        <end position="536"/>
    </location>
</feature>
<evidence type="ECO:0000256" key="2">
    <source>
        <dbReference type="ARBA" id="ARBA00022692"/>
    </source>
</evidence>
<comment type="subcellular location">
    <subcellularLocation>
        <location evidence="1">Membrane</location>
        <topology evidence="1">Multi-pass membrane protein</topology>
    </subcellularLocation>
</comment>
<proteinExistence type="predicted"/>
<feature type="transmembrane region" description="Helical" evidence="6">
    <location>
        <begin position="353"/>
        <end position="378"/>
    </location>
</feature>
<feature type="compositionally biased region" description="Polar residues" evidence="5">
    <location>
        <begin position="30"/>
        <end position="44"/>
    </location>
</feature>
<evidence type="ECO:0000256" key="3">
    <source>
        <dbReference type="ARBA" id="ARBA00022989"/>
    </source>
</evidence>
<accession>A0A4Q1BI25</accession>
<dbReference type="GO" id="GO:0022857">
    <property type="term" value="F:transmembrane transporter activity"/>
    <property type="evidence" value="ECO:0007669"/>
    <property type="project" value="InterPro"/>
</dbReference>
<dbReference type="AlphaFoldDB" id="A0A4Q1BI25"/>
<feature type="transmembrane region" description="Helical" evidence="6">
    <location>
        <begin position="212"/>
        <end position="235"/>
    </location>
</feature>
<dbReference type="FunCoup" id="A0A4Q1BI25">
    <property type="interactions" value="100"/>
</dbReference>
<comment type="caution">
    <text evidence="8">The sequence shown here is derived from an EMBL/GenBank/DDBJ whole genome shotgun (WGS) entry which is preliminary data.</text>
</comment>
<dbReference type="SUPFAM" id="SSF103473">
    <property type="entry name" value="MFS general substrate transporter"/>
    <property type="match status" value="1"/>
</dbReference>
<dbReference type="InterPro" id="IPR011701">
    <property type="entry name" value="MFS"/>
</dbReference>
<dbReference type="InParanoid" id="A0A4Q1BI25"/>
<dbReference type="PANTHER" id="PTHR23502">
    <property type="entry name" value="MAJOR FACILITATOR SUPERFAMILY"/>
    <property type="match status" value="1"/>
</dbReference>
<feature type="transmembrane region" description="Helical" evidence="6">
    <location>
        <begin position="278"/>
        <end position="296"/>
    </location>
</feature>
<dbReference type="InterPro" id="IPR036259">
    <property type="entry name" value="MFS_trans_sf"/>
</dbReference>
<evidence type="ECO:0000256" key="1">
    <source>
        <dbReference type="ARBA" id="ARBA00004141"/>
    </source>
</evidence>
<evidence type="ECO:0000259" key="7">
    <source>
        <dbReference type="PROSITE" id="PS50850"/>
    </source>
</evidence>
<evidence type="ECO:0000256" key="6">
    <source>
        <dbReference type="SAM" id="Phobius"/>
    </source>
</evidence>
<dbReference type="EMBL" id="SDIL01000072">
    <property type="protein sequence ID" value="RXK37291.1"/>
    <property type="molecule type" value="Genomic_DNA"/>
</dbReference>
<evidence type="ECO:0000256" key="4">
    <source>
        <dbReference type="ARBA" id="ARBA00023136"/>
    </source>
</evidence>
<feature type="transmembrane region" description="Helical" evidence="6">
    <location>
        <begin position="157"/>
        <end position="176"/>
    </location>
</feature>
<dbReference type="Pfam" id="PF07690">
    <property type="entry name" value="MFS_1"/>
    <property type="match status" value="1"/>
</dbReference>
<organism evidence="8 9">
    <name type="scientific">Tremella mesenterica</name>
    <name type="common">Jelly fungus</name>
    <dbReference type="NCBI Taxonomy" id="5217"/>
    <lineage>
        <taxon>Eukaryota</taxon>
        <taxon>Fungi</taxon>
        <taxon>Dikarya</taxon>
        <taxon>Basidiomycota</taxon>
        <taxon>Agaricomycotina</taxon>
        <taxon>Tremellomycetes</taxon>
        <taxon>Tremellales</taxon>
        <taxon>Tremellaceae</taxon>
        <taxon>Tremella</taxon>
    </lineage>
</organism>
<feature type="transmembrane region" description="Helical" evidence="6">
    <location>
        <begin position="432"/>
        <end position="451"/>
    </location>
</feature>
<protein>
    <recommendedName>
        <fullName evidence="7">Major facilitator superfamily (MFS) profile domain-containing protein</fullName>
    </recommendedName>
</protein>
<keyword evidence="2 6" id="KW-0812">Transmembrane</keyword>
<name>A0A4Q1BI25_TREME</name>
<reference evidence="8 9" key="1">
    <citation type="submission" date="2016-06" db="EMBL/GenBank/DDBJ databases">
        <title>Evolution of pathogenesis and genome organization in the Tremellales.</title>
        <authorList>
            <person name="Cuomo C."/>
            <person name="Litvintseva A."/>
            <person name="Heitman J."/>
            <person name="Chen Y."/>
            <person name="Sun S."/>
            <person name="Springer D."/>
            <person name="Dromer F."/>
            <person name="Young S."/>
            <person name="Zeng Q."/>
            <person name="Chapman S."/>
            <person name="Gujja S."/>
            <person name="Saif S."/>
            <person name="Birren B."/>
        </authorList>
    </citation>
    <scope>NUCLEOTIDE SEQUENCE [LARGE SCALE GENOMIC DNA]</scope>
    <source>
        <strain evidence="8 9">ATCC 28783</strain>
    </source>
</reference>
<keyword evidence="9" id="KW-1185">Reference proteome</keyword>
<dbReference type="FunFam" id="1.20.1250.20:FF:000011">
    <property type="entry name" value="MFS multidrug transporter, putative"/>
    <property type="match status" value="1"/>
</dbReference>
<dbReference type="VEuPathDB" id="FungiDB:TREMEDRAFT_33081"/>
<evidence type="ECO:0000313" key="8">
    <source>
        <dbReference type="EMBL" id="RXK37291.1"/>
    </source>
</evidence>
<feature type="transmembrane region" description="Helical" evidence="6">
    <location>
        <begin position="390"/>
        <end position="411"/>
    </location>
</feature>
<sequence>MSDPVHASDPLGIPVPILGSNRSSQSSQSVKDTTATPPTDTISKSLADDEHLQELSQDGVRERVSVVSVTSEGSFQRGGITERGVLEKQDFEKEWENDVVTWDGPDDPACPMNWCSGKKLKCLILYGSSTMCATFTSSIFSSSAGFIARDYHISEEVALLGLSLFILGFSLGPIFFGPVSEVYGRKLAIVPPLFIFICFSAATATAQDLQTIFITRFFAGVFGSAPVTIVGGGLADIYNQRQRGSAIVVYSLCIVGGPTVAPIIGIAVSQALSWRWTAYIPVILTSIITSLDFFFLPETSHASILTEKARRIRLKSKRWGLHSAHEEKDLSLKNFFHKMLIIPLKMWVKEPMVTLITLYGGFAYGILYMLFAAVPIIYGQQRGWKPVPTTLPILGVLIGTLVAAAINWIYSEKYFARYLDTHGGKAPPERRLPPMMIGAVAFPIGFFLTGWTSQSSVHWFPSVLGLGFVGMSFLLILQSGMNYLIDAYTSHAASAVAAYTFSRSILGAAMPLIASPLLNNLGTQWACTLLGCLAIL</sequence>
<dbReference type="Proteomes" id="UP000289152">
    <property type="component" value="Unassembled WGS sequence"/>
</dbReference>
<evidence type="ECO:0000313" key="9">
    <source>
        <dbReference type="Proteomes" id="UP000289152"/>
    </source>
</evidence>
<feature type="transmembrane region" description="Helical" evidence="6">
    <location>
        <begin position="457"/>
        <end position="477"/>
    </location>
</feature>
<dbReference type="GO" id="GO:0005886">
    <property type="term" value="C:plasma membrane"/>
    <property type="evidence" value="ECO:0007669"/>
    <property type="project" value="TreeGrafter"/>
</dbReference>
<feature type="transmembrane region" description="Helical" evidence="6">
    <location>
        <begin position="247"/>
        <end position="272"/>
    </location>
</feature>